<dbReference type="OrthoDB" id="3242721at2759"/>
<organism evidence="2 3">
    <name type="scientific">Crepidotus variabilis</name>
    <dbReference type="NCBI Taxonomy" id="179855"/>
    <lineage>
        <taxon>Eukaryota</taxon>
        <taxon>Fungi</taxon>
        <taxon>Dikarya</taxon>
        <taxon>Basidiomycota</taxon>
        <taxon>Agaricomycotina</taxon>
        <taxon>Agaricomycetes</taxon>
        <taxon>Agaricomycetidae</taxon>
        <taxon>Agaricales</taxon>
        <taxon>Agaricineae</taxon>
        <taxon>Crepidotaceae</taxon>
        <taxon>Crepidotus</taxon>
    </lineage>
</organism>
<protein>
    <submittedName>
        <fullName evidence="2">Uncharacterized protein</fullName>
    </submittedName>
</protein>
<evidence type="ECO:0000313" key="3">
    <source>
        <dbReference type="Proteomes" id="UP000807306"/>
    </source>
</evidence>
<feature type="region of interest" description="Disordered" evidence="1">
    <location>
        <begin position="34"/>
        <end position="61"/>
    </location>
</feature>
<name>A0A9P6JTV8_9AGAR</name>
<gene>
    <name evidence="2" type="ORF">CPB83DRAFT_847649</name>
</gene>
<dbReference type="EMBL" id="MU157832">
    <property type="protein sequence ID" value="KAF9532323.1"/>
    <property type="molecule type" value="Genomic_DNA"/>
</dbReference>
<sequence length="203" mass="22361">MSNDRPIVIAPRPVRLASSLFARRQDATDFSFIADIRRDSTSPDSAPDRHSARPPSSSALPSEALDEFLSILRPSFMRKPRPVPFPAFLNPDRPLALRSFPRVESSPDPSCAVNNSSPVNVPDDHLLTPSPSQTDDIKFVQPDISDARQWFSSTLLSSPISRFHTRNPFPRQVEDSPAPMTPLSPASIPLPAPSPGEMMLENN</sequence>
<feature type="compositionally biased region" description="Basic and acidic residues" evidence="1">
    <location>
        <begin position="35"/>
        <end position="51"/>
    </location>
</feature>
<evidence type="ECO:0000256" key="1">
    <source>
        <dbReference type="SAM" id="MobiDB-lite"/>
    </source>
</evidence>
<reference evidence="2" key="1">
    <citation type="submission" date="2020-11" db="EMBL/GenBank/DDBJ databases">
        <authorList>
            <consortium name="DOE Joint Genome Institute"/>
            <person name="Ahrendt S."/>
            <person name="Riley R."/>
            <person name="Andreopoulos W."/>
            <person name="Labutti K."/>
            <person name="Pangilinan J."/>
            <person name="Ruiz-Duenas F.J."/>
            <person name="Barrasa J.M."/>
            <person name="Sanchez-Garcia M."/>
            <person name="Camarero S."/>
            <person name="Miyauchi S."/>
            <person name="Serrano A."/>
            <person name="Linde D."/>
            <person name="Babiker R."/>
            <person name="Drula E."/>
            <person name="Ayuso-Fernandez I."/>
            <person name="Pacheco R."/>
            <person name="Padilla G."/>
            <person name="Ferreira P."/>
            <person name="Barriuso J."/>
            <person name="Kellner H."/>
            <person name="Castanera R."/>
            <person name="Alfaro M."/>
            <person name="Ramirez L."/>
            <person name="Pisabarro A.G."/>
            <person name="Kuo A."/>
            <person name="Tritt A."/>
            <person name="Lipzen A."/>
            <person name="He G."/>
            <person name="Yan M."/>
            <person name="Ng V."/>
            <person name="Cullen D."/>
            <person name="Martin F."/>
            <person name="Rosso M.-N."/>
            <person name="Henrissat B."/>
            <person name="Hibbett D."/>
            <person name="Martinez A.T."/>
            <person name="Grigoriev I.V."/>
        </authorList>
    </citation>
    <scope>NUCLEOTIDE SEQUENCE</scope>
    <source>
        <strain evidence="2">CBS 506.95</strain>
    </source>
</reference>
<comment type="caution">
    <text evidence="2">The sequence shown here is derived from an EMBL/GenBank/DDBJ whole genome shotgun (WGS) entry which is preliminary data.</text>
</comment>
<keyword evidence="3" id="KW-1185">Reference proteome</keyword>
<dbReference type="AlphaFoldDB" id="A0A9P6JTV8"/>
<proteinExistence type="predicted"/>
<dbReference type="Proteomes" id="UP000807306">
    <property type="component" value="Unassembled WGS sequence"/>
</dbReference>
<evidence type="ECO:0000313" key="2">
    <source>
        <dbReference type="EMBL" id="KAF9532323.1"/>
    </source>
</evidence>
<accession>A0A9P6JTV8</accession>
<feature type="region of interest" description="Disordered" evidence="1">
    <location>
        <begin position="99"/>
        <end position="136"/>
    </location>
</feature>
<feature type="region of interest" description="Disordered" evidence="1">
    <location>
        <begin position="162"/>
        <end position="203"/>
    </location>
</feature>